<gene>
    <name evidence="6" type="ORF">IPO85_19220</name>
</gene>
<dbReference type="NCBIfam" id="TIGR00275">
    <property type="entry name" value="aminoacetone oxidase family FAD-binding enzyme"/>
    <property type="match status" value="1"/>
</dbReference>
<evidence type="ECO:0000256" key="3">
    <source>
        <dbReference type="ARBA" id="ARBA00022827"/>
    </source>
</evidence>
<dbReference type="InterPro" id="IPR004792">
    <property type="entry name" value="BaiN-like"/>
</dbReference>
<dbReference type="InterPro" id="IPR023166">
    <property type="entry name" value="BaiN-like_dom_sf"/>
</dbReference>
<comment type="caution">
    <text evidence="6">The sequence shown here is derived from an EMBL/GenBank/DDBJ whole genome shotgun (WGS) entry which is preliminary data.</text>
</comment>
<dbReference type="Gene3D" id="1.10.8.260">
    <property type="entry name" value="HI0933 insert domain-like"/>
    <property type="match status" value="1"/>
</dbReference>
<dbReference type="AlphaFoldDB" id="A0A9D7XEX7"/>
<name>A0A9D7XEX7_9BACT</name>
<dbReference type="SUPFAM" id="SSF160996">
    <property type="entry name" value="HI0933 insert domain-like"/>
    <property type="match status" value="1"/>
</dbReference>
<dbReference type="PANTHER" id="PTHR42887">
    <property type="entry name" value="OS12G0638800 PROTEIN"/>
    <property type="match status" value="1"/>
</dbReference>
<proteinExistence type="predicted"/>
<dbReference type="InterPro" id="IPR055178">
    <property type="entry name" value="RsdA/BaiN/AoA(So)-like_dom"/>
</dbReference>
<dbReference type="SUPFAM" id="SSF51905">
    <property type="entry name" value="FAD/NAD(P)-binding domain"/>
    <property type="match status" value="1"/>
</dbReference>
<evidence type="ECO:0000313" key="7">
    <source>
        <dbReference type="Proteomes" id="UP000808349"/>
    </source>
</evidence>
<dbReference type="Pfam" id="PF22780">
    <property type="entry name" value="HI0933_like_1st"/>
    <property type="match status" value="1"/>
</dbReference>
<dbReference type="Pfam" id="PF03486">
    <property type="entry name" value="HI0933_like"/>
    <property type="match status" value="1"/>
</dbReference>
<dbReference type="InterPro" id="IPR057661">
    <property type="entry name" value="RsdA/BaiN/AoA(So)_Rossmann"/>
</dbReference>
<evidence type="ECO:0000256" key="1">
    <source>
        <dbReference type="ARBA" id="ARBA00001974"/>
    </source>
</evidence>
<sequence>MTNKIIYHTIIIGGGASGIFAGISCKTHFPNSSVLVLEKSTKLLSKVKISGGGRCNVTHSCFDNKEMVLNYPRGSKELRNVFSTFDASDTIDWFETRGVTLKTESDGRIFPTSDTSQTIINCLLSECQKFEIKINLSHHVDNISKNNDGTFIVNANKNQSYFSKNVIIAIGGYPKFSSYHWIEQLGINVIHPVPSIFSFNALKSPLSGLEGVSFDASFSITGIHLNITGPAIITHWGISGPAPLKLSAWAALELYTKKYEYELNIHFCPQWNQIEIQNELMNFKSTNGKSKINKANPFKIPNRLHERLLIISGIDIQKNWGDINKKEIAALVLNINQFKIQCSGKTTYKEEFVTAGGIDLKEINLSTMESKKIQGLFFTGEVLNIDGITGGFNFQNAWSTGWIAGANIRI</sequence>
<dbReference type="PROSITE" id="PS51257">
    <property type="entry name" value="PROKAR_LIPOPROTEIN"/>
    <property type="match status" value="1"/>
</dbReference>
<keyword evidence="2" id="KW-0285">Flavoprotein</keyword>
<dbReference type="Proteomes" id="UP000808349">
    <property type="component" value="Unassembled WGS sequence"/>
</dbReference>
<dbReference type="EMBL" id="JADKFW010000021">
    <property type="protein sequence ID" value="MBK9719604.1"/>
    <property type="molecule type" value="Genomic_DNA"/>
</dbReference>
<reference evidence="6 7" key="1">
    <citation type="submission" date="2020-10" db="EMBL/GenBank/DDBJ databases">
        <title>Connecting structure to function with the recovery of over 1000 high-quality activated sludge metagenome-assembled genomes encoding full-length rRNA genes using long-read sequencing.</title>
        <authorList>
            <person name="Singleton C.M."/>
            <person name="Petriglieri F."/>
            <person name="Kristensen J.M."/>
            <person name="Kirkegaard R.H."/>
            <person name="Michaelsen T.Y."/>
            <person name="Andersen M.H."/>
            <person name="Karst S.M."/>
            <person name="Dueholm M.S."/>
            <person name="Nielsen P.H."/>
            <person name="Albertsen M."/>
        </authorList>
    </citation>
    <scope>NUCLEOTIDE SEQUENCE [LARGE SCALE GENOMIC DNA]</scope>
    <source>
        <strain evidence="6">Ribe_18-Q3-R11-54_BAT3C.373</strain>
    </source>
</reference>
<evidence type="ECO:0000259" key="5">
    <source>
        <dbReference type="Pfam" id="PF22780"/>
    </source>
</evidence>
<keyword evidence="3" id="KW-0274">FAD</keyword>
<dbReference type="PANTHER" id="PTHR42887:SF2">
    <property type="entry name" value="OS12G0638800 PROTEIN"/>
    <property type="match status" value="1"/>
</dbReference>
<evidence type="ECO:0000313" key="6">
    <source>
        <dbReference type="EMBL" id="MBK9719604.1"/>
    </source>
</evidence>
<evidence type="ECO:0000259" key="4">
    <source>
        <dbReference type="Pfam" id="PF03486"/>
    </source>
</evidence>
<dbReference type="InterPro" id="IPR036188">
    <property type="entry name" value="FAD/NAD-bd_sf"/>
</dbReference>
<comment type="cofactor">
    <cofactor evidence="1">
        <name>FAD</name>
        <dbReference type="ChEBI" id="CHEBI:57692"/>
    </cofactor>
</comment>
<organism evidence="6 7">
    <name type="scientific">Candidatus Defluviibacterium haderslevense</name>
    <dbReference type="NCBI Taxonomy" id="2981993"/>
    <lineage>
        <taxon>Bacteria</taxon>
        <taxon>Pseudomonadati</taxon>
        <taxon>Bacteroidota</taxon>
        <taxon>Saprospiria</taxon>
        <taxon>Saprospirales</taxon>
        <taxon>Saprospiraceae</taxon>
        <taxon>Candidatus Defluviibacterium</taxon>
    </lineage>
</organism>
<feature type="domain" description="RsdA/BaiN/AoA(So)-like insert" evidence="5">
    <location>
        <begin position="194"/>
        <end position="353"/>
    </location>
</feature>
<protein>
    <submittedName>
        <fullName evidence="6">NAD(P)/FAD-dependent oxidoreductase</fullName>
    </submittedName>
</protein>
<evidence type="ECO:0000256" key="2">
    <source>
        <dbReference type="ARBA" id="ARBA00022630"/>
    </source>
</evidence>
<accession>A0A9D7XEX7</accession>
<dbReference type="Gene3D" id="3.50.50.60">
    <property type="entry name" value="FAD/NAD(P)-binding domain"/>
    <property type="match status" value="1"/>
</dbReference>
<feature type="domain" description="RsdA/BaiN/AoA(So)-like Rossmann fold-like" evidence="4">
    <location>
        <begin position="8"/>
        <end position="406"/>
    </location>
</feature>
<dbReference type="Gene3D" id="2.40.30.10">
    <property type="entry name" value="Translation factors"/>
    <property type="match status" value="1"/>
</dbReference>